<keyword evidence="4" id="KW-1185">Reference proteome</keyword>
<dbReference type="PATRIC" id="fig|1727163.4.peg.1581"/>
<dbReference type="GO" id="GO:0004665">
    <property type="term" value="F:prephenate dehydrogenase (NADP+) activity"/>
    <property type="evidence" value="ECO:0007669"/>
    <property type="project" value="InterPro"/>
</dbReference>
<dbReference type="PANTHER" id="PTHR21363:SF0">
    <property type="entry name" value="PREPHENATE DEHYDROGENASE [NADP(+)]"/>
    <property type="match status" value="1"/>
</dbReference>
<dbReference type="Pfam" id="PF02153">
    <property type="entry name" value="PDH_N"/>
    <property type="match status" value="1"/>
</dbReference>
<dbReference type="InterPro" id="IPR050812">
    <property type="entry name" value="Preph/Arog_dehydrog"/>
</dbReference>
<dbReference type="Gene3D" id="3.40.50.720">
    <property type="entry name" value="NAD(P)-binding Rossmann-like Domain"/>
    <property type="match status" value="1"/>
</dbReference>
<dbReference type="SUPFAM" id="SSF48179">
    <property type="entry name" value="6-phosphogluconate dehydrogenase C-terminal domain-like"/>
    <property type="match status" value="1"/>
</dbReference>
<dbReference type="Pfam" id="PF20463">
    <property type="entry name" value="PDH_C"/>
    <property type="match status" value="1"/>
</dbReference>
<dbReference type="Gene3D" id="1.10.3660.10">
    <property type="entry name" value="6-phosphogluconate dehydrogenase C-terminal like domain"/>
    <property type="match status" value="1"/>
</dbReference>
<dbReference type="InterPro" id="IPR003099">
    <property type="entry name" value="Prephen_DH"/>
</dbReference>
<feature type="domain" description="Prephenate/arogenate dehydrogenase" evidence="2">
    <location>
        <begin position="2"/>
        <end position="282"/>
    </location>
</feature>
<evidence type="ECO:0000313" key="3">
    <source>
        <dbReference type="EMBL" id="AMQ56276.1"/>
    </source>
</evidence>
<reference evidence="4" key="1">
    <citation type="submission" date="2015-09" db="EMBL/GenBank/DDBJ databases">
        <title>Complete sequence of Algoriphagus sp. M8-2.</title>
        <authorList>
            <person name="Shintani M."/>
        </authorList>
    </citation>
    <scope>NUCLEOTIDE SEQUENCE [LARGE SCALE GENOMIC DNA]</scope>
    <source>
        <strain evidence="4">M8-2</strain>
    </source>
</reference>
<dbReference type="InterPro" id="IPR008927">
    <property type="entry name" value="6-PGluconate_DH-like_C_sf"/>
</dbReference>
<gene>
    <name evidence="3" type="ORF">AO498_07600</name>
</gene>
<name>A0A142EMC1_9BACT</name>
<evidence type="ECO:0000313" key="4">
    <source>
        <dbReference type="Proteomes" id="UP000073816"/>
    </source>
</evidence>
<reference evidence="3 4" key="2">
    <citation type="journal article" date="2016" name="Genome Announc.">
        <title>Complete Genome Sequence of Algoriphagus sp. Strain M8-2, Isolated from a Brackish Lake.</title>
        <authorList>
            <person name="Muraguchi Y."/>
            <person name="Kushimoto K."/>
            <person name="Ohtsubo Y."/>
            <person name="Suzuki T."/>
            <person name="Dohra H."/>
            <person name="Kimbara K."/>
            <person name="Shintani M."/>
        </authorList>
    </citation>
    <scope>NUCLEOTIDE SEQUENCE [LARGE SCALE GENOMIC DNA]</scope>
    <source>
        <strain evidence="3 4">M8-2</strain>
    </source>
</reference>
<dbReference type="RefSeq" id="WP_067545508.1">
    <property type="nucleotide sequence ID" value="NZ_CP012836.1"/>
</dbReference>
<dbReference type="SUPFAM" id="SSF51735">
    <property type="entry name" value="NAD(P)-binding Rossmann-fold domains"/>
    <property type="match status" value="1"/>
</dbReference>
<dbReference type="STRING" id="1727163.AO498_07600"/>
<dbReference type="GO" id="GO:0070403">
    <property type="term" value="F:NAD+ binding"/>
    <property type="evidence" value="ECO:0007669"/>
    <property type="project" value="InterPro"/>
</dbReference>
<dbReference type="GO" id="GO:0006571">
    <property type="term" value="P:tyrosine biosynthetic process"/>
    <property type="evidence" value="ECO:0007669"/>
    <property type="project" value="InterPro"/>
</dbReference>
<dbReference type="KEGG" id="alm:AO498_07600"/>
<dbReference type="OrthoDB" id="9802008at2"/>
<dbReference type="PANTHER" id="PTHR21363">
    <property type="entry name" value="PREPHENATE DEHYDROGENASE"/>
    <property type="match status" value="1"/>
</dbReference>
<organism evidence="3 4">
    <name type="scientific">Algoriphagus sanaruensis</name>
    <dbReference type="NCBI Taxonomy" id="1727163"/>
    <lineage>
        <taxon>Bacteria</taxon>
        <taxon>Pseudomonadati</taxon>
        <taxon>Bacteroidota</taxon>
        <taxon>Cytophagia</taxon>
        <taxon>Cytophagales</taxon>
        <taxon>Cyclobacteriaceae</taxon>
        <taxon>Algoriphagus</taxon>
    </lineage>
</organism>
<sequence>MQKIHIIGLGLLGGSFGLGARQKFPEIKITGHDTNPQNLKDALTLGIITEAKETPDADTDLVILATPADTLGDLLLQVLDQVGEQTLVFDLGSTKAKLCALMADHPKRKQYLASHPIAGTEYSGPKAAFADLLDRKVIIICELEKTDLHLKEKAYKLFDALNLKLRFMDPEEHDRHLAFVSHLSHASSFMLGQTVLQKMQDEKNIFDMAGSGFASTVRLAKSSPAMWAPIFTENKENVLAALDGFIENLTDFRNKIAAEDTQGLYDKMAEINKIRDILDLGK</sequence>
<dbReference type="InterPro" id="IPR046825">
    <property type="entry name" value="PDH_C"/>
</dbReference>
<protein>
    <submittedName>
        <fullName evidence="3">Prephenate dehydrogenase</fullName>
    </submittedName>
</protein>
<dbReference type="Proteomes" id="UP000073816">
    <property type="component" value="Chromosome"/>
</dbReference>
<accession>A0A142EMC1</accession>
<proteinExistence type="predicted"/>
<dbReference type="InterPro" id="IPR046826">
    <property type="entry name" value="PDH_N"/>
</dbReference>
<dbReference type="GO" id="GO:0008977">
    <property type="term" value="F:prephenate dehydrogenase (NAD+) activity"/>
    <property type="evidence" value="ECO:0007669"/>
    <property type="project" value="InterPro"/>
</dbReference>
<keyword evidence="1" id="KW-0560">Oxidoreductase</keyword>
<evidence type="ECO:0000259" key="2">
    <source>
        <dbReference type="PROSITE" id="PS51176"/>
    </source>
</evidence>
<dbReference type="NCBIfam" id="NF006307">
    <property type="entry name" value="PRK08507.1"/>
    <property type="match status" value="1"/>
</dbReference>
<dbReference type="PROSITE" id="PS51176">
    <property type="entry name" value="PDH_ADH"/>
    <property type="match status" value="1"/>
</dbReference>
<dbReference type="EMBL" id="CP012836">
    <property type="protein sequence ID" value="AMQ56276.1"/>
    <property type="molecule type" value="Genomic_DNA"/>
</dbReference>
<dbReference type="InterPro" id="IPR036291">
    <property type="entry name" value="NAD(P)-bd_dom_sf"/>
</dbReference>
<evidence type="ECO:0000256" key="1">
    <source>
        <dbReference type="ARBA" id="ARBA00023002"/>
    </source>
</evidence>
<dbReference type="AlphaFoldDB" id="A0A142EMC1"/>